<name>A0ABP5X4S5_9ACTN</name>
<comment type="caution">
    <text evidence="2">The sequence shown here is derived from an EMBL/GenBank/DDBJ whole genome shotgun (WGS) entry which is preliminary data.</text>
</comment>
<evidence type="ECO:0000313" key="3">
    <source>
        <dbReference type="Proteomes" id="UP001501638"/>
    </source>
</evidence>
<sequence>MNREYMRWKPERPVPGREPWRHCTGLAAFRPAAMTSSFTDRAEVGYFGTGGRPVPEYGSHTGTASPGWADRVVEIPTT</sequence>
<keyword evidence="3" id="KW-1185">Reference proteome</keyword>
<protein>
    <submittedName>
        <fullName evidence="2">Uncharacterized protein</fullName>
    </submittedName>
</protein>
<evidence type="ECO:0000256" key="1">
    <source>
        <dbReference type="SAM" id="MobiDB-lite"/>
    </source>
</evidence>
<evidence type="ECO:0000313" key="2">
    <source>
        <dbReference type="EMBL" id="GAA2445278.1"/>
    </source>
</evidence>
<reference evidence="3" key="1">
    <citation type="journal article" date="2019" name="Int. J. Syst. Evol. Microbiol.">
        <title>The Global Catalogue of Microorganisms (GCM) 10K type strain sequencing project: providing services to taxonomists for standard genome sequencing and annotation.</title>
        <authorList>
            <consortium name="The Broad Institute Genomics Platform"/>
            <consortium name="The Broad Institute Genome Sequencing Center for Infectious Disease"/>
            <person name="Wu L."/>
            <person name="Ma J."/>
        </authorList>
    </citation>
    <scope>NUCLEOTIDE SEQUENCE [LARGE SCALE GENOMIC DNA]</scope>
    <source>
        <strain evidence="3">JCM 6305</strain>
    </source>
</reference>
<proteinExistence type="predicted"/>
<gene>
    <name evidence="2" type="ORF">GCM10010405_30900</name>
</gene>
<organism evidence="2 3">
    <name type="scientific">Streptomyces macrosporus</name>
    <dbReference type="NCBI Taxonomy" id="44032"/>
    <lineage>
        <taxon>Bacteria</taxon>
        <taxon>Bacillati</taxon>
        <taxon>Actinomycetota</taxon>
        <taxon>Actinomycetes</taxon>
        <taxon>Kitasatosporales</taxon>
        <taxon>Streptomycetaceae</taxon>
        <taxon>Streptomyces</taxon>
    </lineage>
</organism>
<feature type="region of interest" description="Disordered" evidence="1">
    <location>
        <begin position="50"/>
        <end position="78"/>
    </location>
</feature>
<accession>A0ABP5X4S5</accession>
<dbReference type="EMBL" id="BAAASZ010000022">
    <property type="protein sequence ID" value="GAA2445278.1"/>
    <property type="molecule type" value="Genomic_DNA"/>
</dbReference>
<dbReference type="Proteomes" id="UP001501638">
    <property type="component" value="Unassembled WGS sequence"/>
</dbReference>